<keyword evidence="2" id="KW-1133">Transmembrane helix</keyword>
<protein>
    <submittedName>
        <fullName evidence="4">Uncharacterized protein</fullName>
    </submittedName>
</protein>
<accession>A0AA37LWW6</accession>
<reference evidence="4 5" key="1">
    <citation type="submission" date="2021-07" db="EMBL/GenBank/DDBJ databases">
        <title>Genome data of Colletotrichum spaethianum.</title>
        <authorList>
            <person name="Utami Y.D."/>
            <person name="Hiruma K."/>
        </authorList>
    </citation>
    <scope>NUCLEOTIDE SEQUENCE [LARGE SCALE GENOMIC DNA]</scope>
    <source>
        <strain evidence="4 5">MAFF 242679</strain>
    </source>
</reference>
<dbReference type="InterPro" id="IPR036640">
    <property type="entry name" value="ABC1_TM_sf"/>
</dbReference>
<evidence type="ECO:0000256" key="2">
    <source>
        <dbReference type="ARBA" id="ARBA00022989"/>
    </source>
</evidence>
<dbReference type="GO" id="GO:0005524">
    <property type="term" value="F:ATP binding"/>
    <property type="evidence" value="ECO:0007669"/>
    <property type="project" value="InterPro"/>
</dbReference>
<dbReference type="GO" id="GO:0016020">
    <property type="term" value="C:membrane"/>
    <property type="evidence" value="ECO:0007669"/>
    <property type="project" value="InterPro"/>
</dbReference>
<proteinExistence type="predicted"/>
<organism evidence="4 5">
    <name type="scientific">Colletotrichum liriopes</name>
    <dbReference type="NCBI Taxonomy" id="708192"/>
    <lineage>
        <taxon>Eukaryota</taxon>
        <taxon>Fungi</taxon>
        <taxon>Dikarya</taxon>
        <taxon>Ascomycota</taxon>
        <taxon>Pezizomycotina</taxon>
        <taxon>Sordariomycetes</taxon>
        <taxon>Hypocreomycetidae</taxon>
        <taxon>Glomerellales</taxon>
        <taxon>Glomerellaceae</taxon>
        <taxon>Colletotrichum</taxon>
        <taxon>Colletotrichum spaethianum species complex</taxon>
    </lineage>
</organism>
<evidence type="ECO:0000256" key="1">
    <source>
        <dbReference type="ARBA" id="ARBA00022692"/>
    </source>
</evidence>
<dbReference type="Proteomes" id="UP001055172">
    <property type="component" value="Unassembled WGS sequence"/>
</dbReference>
<name>A0AA37LWW6_9PEZI</name>
<evidence type="ECO:0000313" key="4">
    <source>
        <dbReference type="EMBL" id="GJC88390.1"/>
    </source>
</evidence>
<keyword evidence="1" id="KW-0812">Transmembrane</keyword>
<gene>
    <name evidence="4" type="ORF">ColLi_11228</name>
</gene>
<dbReference type="AlphaFoldDB" id="A0AA37LWW6"/>
<evidence type="ECO:0000256" key="3">
    <source>
        <dbReference type="ARBA" id="ARBA00023136"/>
    </source>
</evidence>
<sequence>MPGSLSIKVTTNGNNVTNGVAERLFVFIQSCSTFVAVFIVTCAGKLTVISICVGPVSIVVTGVA</sequence>
<dbReference type="Gene3D" id="1.20.1560.10">
    <property type="entry name" value="ABC transporter type 1, transmembrane domain"/>
    <property type="match status" value="1"/>
</dbReference>
<dbReference type="EMBL" id="BPPX01000032">
    <property type="protein sequence ID" value="GJC88390.1"/>
    <property type="molecule type" value="Genomic_DNA"/>
</dbReference>
<evidence type="ECO:0000313" key="5">
    <source>
        <dbReference type="Proteomes" id="UP001055172"/>
    </source>
</evidence>
<comment type="caution">
    <text evidence="4">The sequence shown here is derived from an EMBL/GenBank/DDBJ whole genome shotgun (WGS) entry which is preliminary data.</text>
</comment>
<keyword evidence="5" id="KW-1185">Reference proteome</keyword>
<keyword evidence="3" id="KW-0472">Membrane</keyword>